<reference evidence="1 2" key="1">
    <citation type="submission" date="2021-06" db="EMBL/GenBank/DDBJ databases">
        <authorList>
            <person name="Jeong J.W."/>
        </authorList>
    </citation>
    <scope>NUCLEOTIDE SEQUENCE [LARGE SCALE GENOMIC DNA]</scope>
    <source>
        <strain evidence="1 2">MMS21-TAE1-1</strain>
    </source>
</reference>
<dbReference type="EMBL" id="JAHOPC010000002">
    <property type="protein sequence ID" value="MBU8865899.1"/>
    <property type="molecule type" value="Genomic_DNA"/>
</dbReference>
<evidence type="ECO:0000313" key="1">
    <source>
        <dbReference type="EMBL" id="MBU8865899.1"/>
    </source>
</evidence>
<name>A0ABS6I4B0_9MICC</name>
<protein>
    <submittedName>
        <fullName evidence="1">Uncharacterized protein</fullName>
    </submittedName>
</protein>
<organism evidence="1 2">
    <name type="scientific">Paenarthrobacter aromaticivorans</name>
    <dbReference type="NCBI Taxonomy" id="2849150"/>
    <lineage>
        <taxon>Bacteria</taxon>
        <taxon>Bacillati</taxon>
        <taxon>Actinomycetota</taxon>
        <taxon>Actinomycetes</taxon>
        <taxon>Micrococcales</taxon>
        <taxon>Micrococcaceae</taxon>
        <taxon>Paenarthrobacter</taxon>
    </lineage>
</organism>
<sequence>MQYYIVNDWTILAGAMVEIRIGRDFLREGVVESYTPDGSIVWLEQGQGFGRQLVDKSSGFKIYISEDRLRAIGRVR</sequence>
<evidence type="ECO:0000313" key="2">
    <source>
        <dbReference type="Proteomes" id="UP000824166"/>
    </source>
</evidence>
<keyword evidence="2" id="KW-1185">Reference proteome</keyword>
<proteinExistence type="predicted"/>
<gene>
    <name evidence="1" type="ORF">KSW38_06295</name>
</gene>
<dbReference type="RefSeq" id="WP_216923727.1">
    <property type="nucleotide sequence ID" value="NZ_JAHOPC010000002.1"/>
</dbReference>
<dbReference type="Proteomes" id="UP000824166">
    <property type="component" value="Unassembled WGS sequence"/>
</dbReference>
<comment type="caution">
    <text evidence="1">The sequence shown here is derived from an EMBL/GenBank/DDBJ whole genome shotgun (WGS) entry which is preliminary data.</text>
</comment>
<accession>A0ABS6I4B0</accession>